<proteinExistence type="predicted"/>
<organism evidence="3 4">
    <name type="scientific">Leptosphaeria maculans (strain JN3 / isolate v23.1.3 / race Av1-4-5-6-7-8)</name>
    <name type="common">Blackleg fungus</name>
    <name type="synonym">Phoma lingam</name>
    <dbReference type="NCBI Taxonomy" id="985895"/>
    <lineage>
        <taxon>Eukaryota</taxon>
        <taxon>Fungi</taxon>
        <taxon>Dikarya</taxon>
        <taxon>Ascomycota</taxon>
        <taxon>Pezizomycotina</taxon>
        <taxon>Dothideomycetes</taxon>
        <taxon>Pleosporomycetidae</taxon>
        <taxon>Pleosporales</taxon>
        <taxon>Pleosporineae</taxon>
        <taxon>Leptosphaeriaceae</taxon>
        <taxon>Plenodomus</taxon>
        <taxon>Plenodomus lingam/Leptosphaeria maculans species complex</taxon>
    </lineage>
</organism>
<evidence type="ECO:0000313" key="4">
    <source>
        <dbReference type="Proteomes" id="UP000002668"/>
    </source>
</evidence>
<name>E5AFA9_LEPMJ</name>
<reference evidence="4" key="1">
    <citation type="journal article" date="2011" name="Nat. Commun.">
        <title>Effector diversification within compartments of the Leptosphaeria maculans genome affected by Repeat-Induced Point mutations.</title>
        <authorList>
            <person name="Rouxel T."/>
            <person name="Grandaubert J."/>
            <person name="Hane J.K."/>
            <person name="Hoede C."/>
            <person name="van de Wouw A.P."/>
            <person name="Couloux A."/>
            <person name="Dominguez V."/>
            <person name="Anthouard V."/>
            <person name="Bally P."/>
            <person name="Bourras S."/>
            <person name="Cozijnsen A.J."/>
            <person name="Ciuffetti L.M."/>
            <person name="Degrave A."/>
            <person name="Dilmaghani A."/>
            <person name="Duret L."/>
            <person name="Fudal I."/>
            <person name="Goodwin S.B."/>
            <person name="Gout L."/>
            <person name="Glaser N."/>
            <person name="Linglin J."/>
            <person name="Kema G.H.J."/>
            <person name="Lapalu N."/>
            <person name="Lawrence C.B."/>
            <person name="May K."/>
            <person name="Meyer M."/>
            <person name="Ollivier B."/>
            <person name="Poulain J."/>
            <person name="Schoch C.L."/>
            <person name="Simon A."/>
            <person name="Spatafora J.W."/>
            <person name="Stachowiak A."/>
            <person name="Turgeon B.G."/>
            <person name="Tyler B.M."/>
            <person name="Vincent D."/>
            <person name="Weissenbach J."/>
            <person name="Amselem J."/>
            <person name="Quesneville H."/>
            <person name="Oliver R.P."/>
            <person name="Wincker P."/>
            <person name="Balesdent M.-H."/>
            <person name="Howlett B.J."/>
        </authorList>
    </citation>
    <scope>NUCLEOTIDE SEQUENCE [LARGE SCALE GENOMIC DNA]</scope>
    <source>
        <strain evidence="4">JN3 / isolate v23.1.3 / race Av1-4-5-6-7-8</strain>
    </source>
</reference>
<dbReference type="AlphaFoldDB" id="E5AFA9"/>
<keyword evidence="2" id="KW-0732">Signal</keyword>
<feature type="compositionally biased region" description="Low complexity" evidence="1">
    <location>
        <begin position="332"/>
        <end position="344"/>
    </location>
</feature>
<evidence type="ECO:0000256" key="1">
    <source>
        <dbReference type="SAM" id="MobiDB-lite"/>
    </source>
</evidence>
<keyword evidence="4" id="KW-1185">Reference proteome</keyword>
<dbReference type="VEuPathDB" id="FungiDB:LEMA_P006850.1"/>
<feature type="region of interest" description="Disordered" evidence="1">
    <location>
        <begin position="310"/>
        <end position="344"/>
    </location>
</feature>
<gene>
    <name evidence="3" type="ORF">LEMA_P006850.1</name>
</gene>
<dbReference type="HOGENOM" id="CLU_631722_0_0_1"/>
<dbReference type="Proteomes" id="UP000002668">
    <property type="component" value="Genome"/>
</dbReference>
<feature type="signal peptide" evidence="2">
    <location>
        <begin position="1"/>
        <end position="17"/>
    </location>
</feature>
<accession>E5AFA9</accession>
<sequence length="434" mass="47145">MRIIIIGLVGLVGLVSSTPSLYTPGPVASNAYLGSALATAGDIVVCQDTLDARACNTIHAQGTCATLPTSVSHKVRNIYQAKGSVCKYFDKDCSAHEPVVSINSNDRSLWLNLAPGIGDRIGLVLCRNDWPKADSPGGNRGYPFCYWEGTKNKYICKEYPGCHLNHDKSEYICPGITSPDPQASNDTIVAQNPGCHFNVKNEYVCAKETSANDSDDSQHDPTSVRLCNKQDCLNVDAKTSPVLPNQYFHQTQYLIQHKGSVCWFYEKDCSVTESPIFGQVARDSDLKLYGPAVALFGAIRCESLTRERRHRQRSVMESRRVTSAPEPLAITATPSDASASSVSPPGNPTTIKFCNVQGSGSACVWLPAPDKCTLFPEDWVLKALTVHQEKGSICKYYLDDCNGLVMHEFATRDTGFTFGGPGLIAWGAVSCSVL</sequence>
<evidence type="ECO:0000256" key="2">
    <source>
        <dbReference type="SAM" id="SignalP"/>
    </source>
</evidence>
<evidence type="ECO:0000313" key="3">
    <source>
        <dbReference type="EMBL" id="CBY01898.1"/>
    </source>
</evidence>
<dbReference type="EMBL" id="FP929139">
    <property type="protein sequence ID" value="CBY01898.1"/>
    <property type="molecule type" value="Genomic_DNA"/>
</dbReference>
<dbReference type="GeneID" id="13285854"/>
<dbReference type="InParanoid" id="E5AFA9"/>
<feature type="chain" id="PRO_5003192625" evidence="2">
    <location>
        <begin position="18"/>
        <end position="434"/>
    </location>
</feature>
<dbReference type="OrthoDB" id="3795677at2759"/>
<protein>
    <submittedName>
        <fullName evidence="3">Predicted protein</fullName>
    </submittedName>
</protein>